<proteinExistence type="predicted"/>
<organism evidence="1 2">
    <name type="scientific">Panagrolaimus sp. PS1159</name>
    <dbReference type="NCBI Taxonomy" id="55785"/>
    <lineage>
        <taxon>Eukaryota</taxon>
        <taxon>Metazoa</taxon>
        <taxon>Ecdysozoa</taxon>
        <taxon>Nematoda</taxon>
        <taxon>Chromadorea</taxon>
        <taxon>Rhabditida</taxon>
        <taxon>Tylenchina</taxon>
        <taxon>Panagrolaimomorpha</taxon>
        <taxon>Panagrolaimoidea</taxon>
        <taxon>Panagrolaimidae</taxon>
        <taxon>Panagrolaimus</taxon>
    </lineage>
</organism>
<accession>A0AC35FEM6</accession>
<evidence type="ECO:0000313" key="1">
    <source>
        <dbReference type="Proteomes" id="UP000887580"/>
    </source>
</evidence>
<dbReference type="Proteomes" id="UP000887580">
    <property type="component" value="Unplaced"/>
</dbReference>
<dbReference type="WBParaSite" id="PS1159_v2.g16621.t1">
    <property type="protein sequence ID" value="PS1159_v2.g16621.t1"/>
    <property type="gene ID" value="PS1159_v2.g16621"/>
</dbReference>
<reference evidence="2" key="1">
    <citation type="submission" date="2022-11" db="UniProtKB">
        <authorList>
            <consortium name="WormBaseParasite"/>
        </authorList>
    </citation>
    <scope>IDENTIFICATION</scope>
</reference>
<evidence type="ECO:0000313" key="2">
    <source>
        <dbReference type="WBParaSite" id="PS1159_v2.g16621.t1"/>
    </source>
</evidence>
<sequence>MSIRRCDHRLRFEDLGLFQDNKWSSALVHAPFASGKTSYIPFLAMHYGPLHKVVVIFPSIVTLQSFVRGCRESGFEEIGEFSSQANTVKTIWNLKKCERPTNIICTTAGCYNFLLDHKNFVADYIIFDECHKSDMLTDLAILRTMKKKLKMIFMTATFDPEEAQHLKRYMTGDGGIHRVFRSSLDPPYPVEFFDCNGRPLNENVQPRRPLDVPNHSEFKKRLTARLVELRNRNATPTFIIFVDGMAMLRVASAAVNLVFPGLPIRPIHSKFSTPYIGTEGGETGLNIQNLTDVFDSCHIKTVDKYNIMGITSLFEGLENRHSMAQRGGRVGRNGPGRVTFMLTSEEVAWIRHSAVDHRPKSVDFENAALFHTREGDEVNELVHLLHPVEPADFVLVKVVLRNAGFLNYHTCRVSVWGVFAASFPYLDPKSATAIGLAVIKAQRSFNKSAFCYKQFDTMGFSNHWAQAEAFLMYYEMKNTKNQNRRRQLN</sequence>
<protein>
    <submittedName>
        <fullName evidence="2">Helicase ATP-binding domain-containing protein</fullName>
    </submittedName>
</protein>
<name>A0AC35FEM6_9BILA</name>